<dbReference type="Gene3D" id="3.30.830.10">
    <property type="entry name" value="Metalloenzyme, LuxS/M16 peptidase-like"/>
    <property type="match status" value="1"/>
</dbReference>
<dbReference type="WBParaSite" id="Minc3s01789g26321">
    <property type="protein sequence ID" value="Minc3s01789g26321"/>
    <property type="gene ID" value="Minc3s01789g26321"/>
</dbReference>
<organism evidence="2 3">
    <name type="scientific">Meloidogyne incognita</name>
    <name type="common">Southern root-knot nematode worm</name>
    <name type="synonym">Oxyuris incognita</name>
    <dbReference type="NCBI Taxonomy" id="6306"/>
    <lineage>
        <taxon>Eukaryota</taxon>
        <taxon>Metazoa</taxon>
        <taxon>Ecdysozoa</taxon>
        <taxon>Nematoda</taxon>
        <taxon>Chromadorea</taxon>
        <taxon>Rhabditida</taxon>
        <taxon>Tylenchina</taxon>
        <taxon>Tylenchomorpha</taxon>
        <taxon>Tylenchoidea</taxon>
        <taxon>Meloidogynidae</taxon>
        <taxon>Meloidogyninae</taxon>
        <taxon>Meloidogyne</taxon>
        <taxon>Meloidogyne incognita group</taxon>
    </lineage>
</organism>
<keyword evidence="2" id="KW-1185">Reference proteome</keyword>
<keyword evidence="1" id="KW-0812">Transmembrane</keyword>
<feature type="transmembrane region" description="Helical" evidence="1">
    <location>
        <begin position="12"/>
        <end position="30"/>
    </location>
</feature>
<dbReference type="PANTHER" id="PTHR43016:SF16">
    <property type="entry name" value="METALLOPROTEASE, PUTATIVE (AFU_ORTHOLOGUE AFUA_4G07610)-RELATED"/>
    <property type="match status" value="1"/>
</dbReference>
<name>A0A914MN33_MELIC</name>
<keyword evidence="1" id="KW-0472">Membrane</keyword>
<evidence type="ECO:0000313" key="3">
    <source>
        <dbReference type="WBParaSite" id="Minc3s01789g26321"/>
    </source>
</evidence>
<proteinExistence type="predicted"/>
<evidence type="ECO:0000313" key="2">
    <source>
        <dbReference type="Proteomes" id="UP000887563"/>
    </source>
</evidence>
<sequence>MLTFFGTDLNIFITNLVIFCNCLVTILRVLQPKNPILCYDYIFSINFIKILATEANDDRGIGHMVEHLVFMRSEKYPYKGFLDTVLNLCKSTIIFTHLSLPP</sequence>
<dbReference type="Proteomes" id="UP000887563">
    <property type="component" value="Unplaced"/>
</dbReference>
<dbReference type="AlphaFoldDB" id="A0A914MN33"/>
<keyword evidence="1" id="KW-1133">Transmembrane helix</keyword>
<accession>A0A914MN33</accession>
<reference evidence="3" key="1">
    <citation type="submission" date="2022-11" db="UniProtKB">
        <authorList>
            <consortium name="WormBaseParasite"/>
        </authorList>
    </citation>
    <scope>IDENTIFICATION</scope>
</reference>
<dbReference type="PANTHER" id="PTHR43016">
    <property type="entry name" value="PRESEQUENCE PROTEASE"/>
    <property type="match status" value="1"/>
</dbReference>
<protein>
    <submittedName>
        <fullName evidence="3">Peptidase M16 N-terminal domain-containing protein</fullName>
    </submittedName>
</protein>
<evidence type="ECO:0000256" key="1">
    <source>
        <dbReference type="SAM" id="Phobius"/>
    </source>
</evidence>